<keyword evidence="3" id="KW-0539">Nucleus</keyword>
<dbReference type="HOGENOM" id="CLU_007205_0_0_1"/>
<evidence type="ECO:0000256" key="4">
    <source>
        <dbReference type="SAM" id="MobiDB-lite"/>
    </source>
</evidence>
<dbReference type="InterPro" id="IPR009723">
    <property type="entry name" value="Pop1_N"/>
</dbReference>
<feature type="region of interest" description="Disordered" evidence="4">
    <location>
        <begin position="414"/>
        <end position="434"/>
    </location>
</feature>
<dbReference type="AlphaFoldDB" id="A0A074Z1P0"/>
<dbReference type="EMBL" id="KL584749">
    <property type="protein sequence ID" value="KER00228.1"/>
    <property type="molecule type" value="Genomic_DNA"/>
</dbReference>
<evidence type="ECO:0008006" key="10">
    <source>
        <dbReference type="Google" id="ProtNLM"/>
    </source>
</evidence>
<dbReference type="InterPro" id="IPR055079">
    <property type="entry name" value="POP1_C"/>
</dbReference>
<evidence type="ECO:0000256" key="1">
    <source>
        <dbReference type="ARBA" id="ARBA00004123"/>
    </source>
</evidence>
<dbReference type="OrthoDB" id="442863at2759"/>
<keyword evidence="2" id="KW-0819">tRNA processing</keyword>
<dbReference type="GeneID" id="25362786"/>
<dbReference type="Pfam" id="PF08170">
    <property type="entry name" value="POPLD"/>
    <property type="match status" value="1"/>
</dbReference>
<evidence type="ECO:0000313" key="8">
    <source>
        <dbReference type="EMBL" id="KER00228.1"/>
    </source>
</evidence>
<proteinExistence type="predicted"/>
<dbReference type="Pfam" id="PF06978">
    <property type="entry name" value="POP1_N"/>
    <property type="match status" value="1"/>
</dbReference>
<dbReference type="InterPro" id="IPR039182">
    <property type="entry name" value="Pop1"/>
</dbReference>
<evidence type="ECO:0000256" key="3">
    <source>
        <dbReference type="ARBA" id="ARBA00023242"/>
    </source>
</evidence>
<feature type="domain" description="Pop1 N-terminal" evidence="5">
    <location>
        <begin position="59"/>
        <end position="250"/>
    </location>
</feature>
<feature type="compositionally biased region" description="Polar residues" evidence="4">
    <location>
        <begin position="12"/>
        <end position="22"/>
    </location>
</feature>
<gene>
    <name evidence="8" type="ORF">AUEXF2481DRAFT_24575</name>
</gene>
<sequence>MGTKAEVGGQNAGQKRNGNSTDAGGWRNKRQKTQRDARTLAVQTSSKAFKNGEVDVGSFVKAREYEIRALEEGMARARKGLTQRAFQQVPKDLRRRTASHNAKRVPKRLRRQAVREMAEDNTPTVTSRRRKPSGHMRLRMNTVNRLRTLGRKNKQSPVHGRSLTPKKNKIALPPVPKAKYRKRQIHKTWLPTHMFHAKRAHMTPPSQPLWRFALPLTSTVKSYRPTHRASKDRGAVAWDSSYMSCISVHGNLQSIESLLHALSVGSSDTAWSSRGQKWRQGCRIWQGWLYERDMYPTHPIAPATIIWRAESNTDVKQSRQIMIRVHPSAFDQLWNQLILLAKIAKPQLTIEDLRFEIGSLEMVGPASAEALTSALWPVKSSHGDIGPVEKNWPMLAPIQSPSTLPHNAMITFDISDPRLHHPPQSTPVSHATHSSQQQLLDLLTEWPFDTTNSTAGIFDRKRRQASCRALSSQKNVNRRKSAATPGTYPEPLPQDPRIPIMAYPSPIQFSPKQGTRDRASCSWVVLLPWKTVPTVWQSLMYYPVSTGGQVRMGGLDEQRQVTFETGVPWFPGDFPGTKAGDDWEAMESAKRKAQWEAKPKGKRIEWDSVKLGTGRNGEIGNGWACDWAYLSDGIENMDDDSTTARIHHIAPTLAQSLIGGQTASFKHLSHAISTVRITLLGRGTPEPCARVYRLPSEHGPDKVSLRDQWLALDPIRANSRTQKNKRQRSLPSSVLRSDSSATMQQRLAADLAQPPDSDDRDNCPTIPERQDLIGFVTKGEFSLTEGRGVAIGSVLVQKLIRDAGDQGSCVCIVRNAGETIGRLGRLQFV</sequence>
<dbReference type="Proteomes" id="UP000030641">
    <property type="component" value="Unassembled WGS sequence"/>
</dbReference>
<protein>
    <recommendedName>
        <fullName evidence="10">POPLD-domain-containing protein</fullName>
    </recommendedName>
</protein>
<keyword evidence="9" id="KW-1185">Reference proteome</keyword>
<feature type="domain" description="POPLD" evidence="6">
    <location>
        <begin position="522"/>
        <end position="627"/>
    </location>
</feature>
<feature type="region of interest" description="Disordered" evidence="4">
    <location>
        <begin position="1"/>
        <end position="41"/>
    </location>
</feature>
<feature type="region of interest" description="Disordered" evidence="4">
    <location>
        <begin position="716"/>
        <end position="739"/>
    </location>
</feature>
<dbReference type="PANTHER" id="PTHR22731:SF3">
    <property type="entry name" value="RIBONUCLEASES P_MRP PROTEIN SUBUNIT POP1"/>
    <property type="match status" value="1"/>
</dbReference>
<dbReference type="GO" id="GO:0005655">
    <property type="term" value="C:nucleolar ribonuclease P complex"/>
    <property type="evidence" value="ECO:0007669"/>
    <property type="project" value="InterPro"/>
</dbReference>
<name>A0A074Z1P0_AURSE</name>
<organism evidence="8 9">
    <name type="scientific">Aureobasidium subglaciale (strain EXF-2481)</name>
    <name type="common">Aureobasidium pullulans var. subglaciale</name>
    <dbReference type="NCBI Taxonomy" id="1043005"/>
    <lineage>
        <taxon>Eukaryota</taxon>
        <taxon>Fungi</taxon>
        <taxon>Dikarya</taxon>
        <taxon>Ascomycota</taxon>
        <taxon>Pezizomycotina</taxon>
        <taxon>Dothideomycetes</taxon>
        <taxon>Dothideomycetidae</taxon>
        <taxon>Dothideales</taxon>
        <taxon>Saccotheciaceae</taxon>
        <taxon>Aureobasidium</taxon>
    </lineage>
</organism>
<dbReference type="GO" id="GO:0000172">
    <property type="term" value="C:ribonuclease MRP complex"/>
    <property type="evidence" value="ECO:0007669"/>
    <property type="project" value="InterPro"/>
</dbReference>
<dbReference type="InParanoid" id="A0A074Z1P0"/>
<feature type="domain" description="POP1 C-terminal" evidence="7">
    <location>
        <begin position="673"/>
        <end position="827"/>
    </location>
</feature>
<evidence type="ECO:0000259" key="6">
    <source>
        <dbReference type="Pfam" id="PF08170"/>
    </source>
</evidence>
<dbReference type="Pfam" id="PF22770">
    <property type="entry name" value="POP1_C"/>
    <property type="match status" value="1"/>
</dbReference>
<feature type="compositionally biased region" description="Low complexity" evidence="4">
    <location>
        <begin position="729"/>
        <end position="739"/>
    </location>
</feature>
<dbReference type="FunCoup" id="A0A074Z1P0">
    <property type="interactions" value="102"/>
</dbReference>
<evidence type="ECO:0000259" key="5">
    <source>
        <dbReference type="Pfam" id="PF06978"/>
    </source>
</evidence>
<dbReference type="InterPro" id="IPR012590">
    <property type="entry name" value="POPLD_dom"/>
</dbReference>
<feature type="region of interest" description="Disordered" evidence="4">
    <location>
        <begin position="468"/>
        <end position="495"/>
    </location>
</feature>
<comment type="subcellular location">
    <subcellularLocation>
        <location evidence="1">Nucleus</location>
    </subcellularLocation>
</comment>
<dbReference type="STRING" id="1043005.A0A074Z1P0"/>
<reference evidence="8 9" key="1">
    <citation type="journal article" date="2014" name="BMC Genomics">
        <title>Genome sequencing of four Aureobasidium pullulans varieties: biotechnological potential, stress tolerance, and description of new species.</title>
        <authorList>
            <person name="Gostin Ar C."/>
            <person name="Ohm R.A."/>
            <person name="Kogej T."/>
            <person name="Sonjak S."/>
            <person name="Turk M."/>
            <person name="Zajc J."/>
            <person name="Zalar P."/>
            <person name="Grube M."/>
            <person name="Sun H."/>
            <person name="Han J."/>
            <person name="Sharma A."/>
            <person name="Chiniquy J."/>
            <person name="Ngan C.Y."/>
            <person name="Lipzen A."/>
            <person name="Barry K."/>
            <person name="Grigoriev I.V."/>
            <person name="Gunde-Cimerman N."/>
        </authorList>
    </citation>
    <scope>NUCLEOTIDE SEQUENCE [LARGE SCALE GENOMIC DNA]</scope>
    <source>
        <strain evidence="8 9">EXF-2481</strain>
    </source>
</reference>
<dbReference type="GO" id="GO:0001682">
    <property type="term" value="P:tRNA 5'-leader removal"/>
    <property type="evidence" value="ECO:0007669"/>
    <property type="project" value="InterPro"/>
</dbReference>
<evidence type="ECO:0000256" key="2">
    <source>
        <dbReference type="ARBA" id="ARBA00022694"/>
    </source>
</evidence>
<dbReference type="RefSeq" id="XP_013348724.1">
    <property type="nucleotide sequence ID" value="XM_013493270.1"/>
</dbReference>
<accession>A0A074Z1P0</accession>
<evidence type="ECO:0000313" key="9">
    <source>
        <dbReference type="Proteomes" id="UP000030641"/>
    </source>
</evidence>
<dbReference type="OMA" id="KALSPMC"/>
<evidence type="ECO:0000259" key="7">
    <source>
        <dbReference type="Pfam" id="PF22770"/>
    </source>
</evidence>
<dbReference type="PANTHER" id="PTHR22731">
    <property type="entry name" value="RIBONUCLEASES P/MRP PROTEIN SUBUNIT POP1"/>
    <property type="match status" value="1"/>
</dbReference>